<sequence>MAPFTASLDHKEMKNAKKIIKCSKCLGEGHLACQCHKHIVCWACNETGHKGSECPFGVDKSKEISSDEDNETSASDDSETEGELKNKKKAGEKNASKSSRINKHSTKNEGGAKKKKQKINPTKEAERKHDRTKPYQKCWLESARGTANEMRDHQSPLTREGVNVLGWTVSSSTMSYCVSSTI</sequence>
<keyword evidence="1" id="KW-0863">Zinc-finger</keyword>
<gene>
    <name evidence="4" type="ORF">ElyMa_001041100</name>
</gene>
<feature type="compositionally biased region" description="Basic and acidic residues" evidence="2">
    <location>
        <begin position="82"/>
        <end position="95"/>
    </location>
</feature>
<comment type="caution">
    <text evidence="4">The sequence shown here is derived from an EMBL/GenBank/DDBJ whole genome shotgun (WGS) entry which is preliminary data.</text>
</comment>
<reference evidence="4 5" key="1">
    <citation type="journal article" date="2021" name="Elife">
        <title>Chloroplast acquisition without the gene transfer in kleptoplastic sea slugs, Plakobranchus ocellatus.</title>
        <authorList>
            <person name="Maeda T."/>
            <person name="Takahashi S."/>
            <person name="Yoshida T."/>
            <person name="Shimamura S."/>
            <person name="Takaki Y."/>
            <person name="Nagai Y."/>
            <person name="Toyoda A."/>
            <person name="Suzuki Y."/>
            <person name="Arimoto A."/>
            <person name="Ishii H."/>
            <person name="Satoh N."/>
            <person name="Nishiyama T."/>
            <person name="Hasebe M."/>
            <person name="Maruyama T."/>
            <person name="Minagawa J."/>
            <person name="Obokata J."/>
            <person name="Shigenobu S."/>
        </authorList>
    </citation>
    <scope>NUCLEOTIDE SEQUENCE [LARGE SCALE GENOMIC DNA]</scope>
</reference>
<evidence type="ECO:0000313" key="5">
    <source>
        <dbReference type="Proteomes" id="UP000762676"/>
    </source>
</evidence>
<dbReference type="Proteomes" id="UP000762676">
    <property type="component" value="Unassembled WGS sequence"/>
</dbReference>
<proteinExistence type="predicted"/>
<feature type="region of interest" description="Disordered" evidence="2">
    <location>
        <begin position="60"/>
        <end position="134"/>
    </location>
</feature>
<dbReference type="PROSITE" id="PS50158">
    <property type="entry name" value="ZF_CCHC"/>
    <property type="match status" value="1"/>
</dbReference>
<dbReference type="GO" id="GO:0003676">
    <property type="term" value="F:nucleic acid binding"/>
    <property type="evidence" value="ECO:0007669"/>
    <property type="project" value="InterPro"/>
</dbReference>
<dbReference type="SMART" id="SM00343">
    <property type="entry name" value="ZnF_C2HC"/>
    <property type="match status" value="2"/>
</dbReference>
<feature type="compositionally biased region" description="Basic and acidic residues" evidence="2">
    <location>
        <begin position="121"/>
        <end position="133"/>
    </location>
</feature>
<keyword evidence="1" id="KW-0479">Metal-binding</keyword>
<evidence type="ECO:0000256" key="2">
    <source>
        <dbReference type="SAM" id="MobiDB-lite"/>
    </source>
</evidence>
<feature type="domain" description="CCHC-type" evidence="3">
    <location>
        <begin position="41"/>
        <end position="55"/>
    </location>
</feature>
<dbReference type="EMBL" id="BMAT01002121">
    <property type="protein sequence ID" value="GFR99313.1"/>
    <property type="molecule type" value="Genomic_DNA"/>
</dbReference>
<dbReference type="Gene3D" id="4.10.60.10">
    <property type="entry name" value="Zinc finger, CCHC-type"/>
    <property type="match status" value="1"/>
</dbReference>
<dbReference type="InterPro" id="IPR036875">
    <property type="entry name" value="Znf_CCHC_sf"/>
</dbReference>
<keyword evidence="5" id="KW-1185">Reference proteome</keyword>
<protein>
    <recommendedName>
        <fullName evidence="3">CCHC-type domain-containing protein</fullName>
    </recommendedName>
</protein>
<name>A0AAV4HN59_9GAST</name>
<evidence type="ECO:0000313" key="4">
    <source>
        <dbReference type="EMBL" id="GFR99313.1"/>
    </source>
</evidence>
<accession>A0AAV4HN59</accession>
<organism evidence="4 5">
    <name type="scientific">Elysia marginata</name>
    <dbReference type="NCBI Taxonomy" id="1093978"/>
    <lineage>
        <taxon>Eukaryota</taxon>
        <taxon>Metazoa</taxon>
        <taxon>Spiralia</taxon>
        <taxon>Lophotrochozoa</taxon>
        <taxon>Mollusca</taxon>
        <taxon>Gastropoda</taxon>
        <taxon>Heterobranchia</taxon>
        <taxon>Euthyneura</taxon>
        <taxon>Panpulmonata</taxon>
        <taxon>Sacoglossa</taxon>
        <taxon>Placobranchoidea</taxon>
        <taxon>Plakobranchidae</taxon>
        <taxon>Elysia</taxon>
    </lineage>
</organism>
<dbReference type="InterPro" id="IPR001878">
    <property type="entry name" value="Znf_CCHC"/>
</dbReference>
<dbReference type="AlphaFoldDB" id="A0AAV4HN59"/>
<feature type="compositionally biased region" description="Acidic residues" evidence="2">
    <location>
        <begin position="66"/>
        <end position="81"/>
    </location>
</feature>
<evidence type="ECO:0000259" key="3">
    <source>
        <dbReference type="PROSITE" id="PS50158"/>
    </source>
</evidence>
<dbReference type="GO" id="GO:0008270">
    <property type="term" value="F:zinc ion binding"/>
    <property type="evidence" value="ECO:0007669"/>
    <property type="project" value="UniProtKB-KW"/>
</dbReference>
<dbReference type="SUPFAM" id="SSF57756">
    <property type="entry name" value="Retrovirus zinc finger-like domains"/>
    <property type="match status" value="1"/>
</dbReference>
<evidence type="ECO:0000256" key="1">
    <source>
        <dbReference type="PROSITE-ProRule" id="PRU00047"/>
    </source>
</evidence>
<keyword evidence="1" id="KW-0862">Zinc</keyword>